<protein>
    <submittedName>
        <fullName evidence="5">Methyltransferase type 12</fullName>
    </submittedName>
</protein>
<accession>B2J0Y3</accession>
<evidence type="ECO:0000259" key="4">
    <source>
        <dbReference type="Pfam" id="PF13649"/>
    </source>
</evidence>
<sequence length="254" mass="28790">MSSSSATSYNKFDEPFARIYNEALGPSYNKIALPTLEKLLLPYVPEGASILDLCCGTGELSQWLLNKGYQVTGIDRSQRMLEYAHQNAPNCKLILGDVRFFELPPIFHAVSSMGLGFNHILNLSELTATFHNVYSTLHSNGIFIFDLRLEEAYNSTLNGRILGDIKDEYAWGMKNIYYPETKECRVFVTTFQLREIDCWKRLDTSFSVIGYSRAEVQSTLENVGFTEVSVYDFKLDLALIAEADMVCFVCRKTS</sequence>
<dbReference type="eggNOG" id="COG2226">
    <property type="taxonomic scope" value="Bacteria"/>
</dbReference>
<keyword evidence="2 5" id="KW-0808">Transferase</keyword>
<keyword evidence="3" id="KW-0949">S-adenosyl-L-methionine</keyword>
<gene>
    <name evidence="5" type="ordered locus">Npun_R3423</name>
</gene>
<dbReference type="InterPro" id="IPR029063">
    <property type="entry name" value="SAM-dependent_MTases_sf"/>
</dbReference>
<reference evidence="5 6" key="2">
    <citation type="journal article" date="2013" name="Plant Physiol.">
        <title>A Nostoc punctiforme Sugar Transporter Necessary to Establish a Cyanobacterium-Plant Symbiosis.</title>
        <authorList>
            <person name="Ekman M."/>
            <person name="Picossi S."/>
            <person name="Campbell E.L."/>
            <person name="Meeks J.C."/>
            <person name="Flores E."/>
        </authorList>
    </citation>
    <scope>NUCLEOTIDE SEQUENCE [LARGE SCALE GENOMIC DNA]</scope>
    <source>
        <strain evidence="6">ATCC 29133 / PCC 73102</strain>
    </source>
</reference>
<dbReference type="RefSeq" id="WP_012409808.1">
    <property type="nucleotide sequence ID" value="NC_010628.1"/>
</dbReference>
<dbReference type="Gene3D" id="2.20.25.110">
    <property type="entry name" value="S-adenosyl-L-methionine-dependent methyltransferases"/>
    <property type="match status" value="1"/>
</dbReference>
<dbReference type="PANTHER" id="PTHR43464">
    <property type="entry name" value="METHYLTRANSFERASE"/>
    <property type="match status" value="1"/>
</dbReference>
<reference evidence="6" key="1">
    <citation type="submission" date="2008-04" db="EMBL/GenBank/DDBJ databases">
        <title>Complete sequence of chromosome of Nostoc punctiforme ATCC 29133.</title>
        <authorList>
            <consortium name="US DOE Joint Genome Institute"/>
            <person name="Copeland A."/>
            <person name="Lucas S."/>
            <person name="Lapidus A."/>
            <person name="Glavina del Rio T."/>
            <person name="Dalin E."/>
            <person name="Tice H."/>
            <person name="Pitluck S."/>
            <person name="Chain P."/>
            <person name="Malfatti S."/>
            <person name="Shin M."/>
            <person name="Vergez L."/>
            <person name="Schmutz J."/>
            <person name="Larimer F."/>
            <person name="Land M."/>
            <person name="Hauser L."/>
            <person name="Kyrpides N."/>
            <person name="Kim E."/>
            <person name="Meeks J.C."/>
            <person name="Elhai J."/>
            <person name="Campbell E.L."/>
            <person name="Thiel T."/>
            <person name="Longmire J."/>
            <person name="Potts M."/>
            <person name="Atlas R."/>
        </authorList>
    </citation>
    <scope>NUCLEOTIDE SEQUENCE [LARGE SCALE GENOMIC DNA]</scope>
    <source>
        <strain evidence="6">ATCC 29133 / PCC 73102</strain>
    </source>
</reference>
<dbReference type="Pfam" id="PF13649">
    <property type="entry name" value="Methyltransf_25"/>
    <property type="match status" value="1"/>
</dbReference>
<feature type="domain" description="Methyltransferase" evidence="4">
    <location>
        <begin position="50"/>
        <end position="141"/>
    </location>
</feature>
<dbReference type="HOGENOM" id="CLU_069129_5_1_3"/>
<evidence type="ECO:0000256" key="2">
    <source>
        <dbReference type="ARBA" id="ARBA00022679"/>
    </source>
</evidence>
<evidence type="ECO:0000313" key="6">
    <source>
        <dbReference type="Proteomes" id="UP000001191"/>
    </source>
</evidence>
<dbReference type="OrthoDB" id="9804312at2"/>
<dbReference type="EMBL" id="CP001037">
    <property type="protein sequence ID" value="ACC81834.1"/>
    <property type="molecule type" value="Genomic_DNA"/>
</dbReference>
<dbReference type="Gene3D" id="3.40.50.150">
    <property type="entry name" value="Vaccinia Virus protein VP39"/>
    <property type="match status" value="1"/>
</dbReference>
<dbReference type="GO" id="GO:0008168">
    <property type="term" value="F:methyltransferase activity"/>
    <property type="evidence" value="ECO:0007669"/>
    <property type="project" value="UniProtKB-KW"/>
</dbReference>
<dbReference type="SUPFAM" id="SSF53335">
    <property type="entry name" value="S-adenosyl-L-methionine-dependent methyltransferases"/>
    <property type="match status" value="1"/>
</dbReference>
<dbReference type="EnsemblBacteria" id="ACC81834">
    <property type="protein sequence ID" value="ACC81834"/>
    <property type="gene ID" value="Npun_R3423"/>
</dbReference>
<evidence type="ECO:0000313" key="5">
    <source>
        <dbReference type="EMBL" id="ACC81834.1"/>
    </source>
</evidence>
<keyword evidence="1 5" id="KW-0489">Methyltransferase</keyword>
<evidence type="ECO:0000256" key="3">
    <source>
        <dbReference type="ARBA" id="ARBA00022691"/>
    </source>
</evidence>
<dbReference type="GO" id="GO:0032259">
    <property type="term" value="P:methylation"/>
    <property type="evidence" value="ECO:0007669"/>
    <property type="project" value="UniProtKB-KW"/>
</dbReference>
<dbReference type="KEGG" id="npu:Npun_R3423"/>
<dbReference type="PANTHER" id="PTHR43464:SF19">
    <property type="entry name" value="UBIQUINONE BIOSYNTHESIS O-METHYLTRANSFERASE, MITOCHONDRIAL"/>
    <property type="match status" value="1"/>
</dbReference>
<dbReference type="STRING" id="63737.Npun_R3423"/>
<name>B2J0Y3_NOSP7</name>
<evidence type="ECO:0000256" key="1">
    <source>
        <dbReference type="ARBA" id="ARBA00022603"/>
    </source>
</evidence>
<dbReference type="AlphaFoldDB" id="B2J0Y3"/>
<dbReference type="InterPro" id="IPR041698">
    <property type="entry name" value="Methyltransf_25"/>
</dbReference>
<dbReference type="CDD" id="cd02440">
    <property type="entry name" value="AdoMet_MTases"/>
    <property type="match status" value="1"/>
</dbReference>
<keyword evidence="6" id="KW-1185">Reference proteome</keyword>
<organism evidence="5 6">
    <name type="scientific">Nostoc punctiforme (strain ATCC 29133 / PCC 73102)</name>
    <dbReference type="NCBI Taxonomy" id="63737"/>
    <lineage>
        <taxon>Bacteria</taxon>
        <taxon>Bacillati</taxon>
        <taxon>Cyanobacteriota</taxon>
        <taxon>Cyanophyceae</taxon>
        <taxon>Nostocales</taxon>
        <taxon>Nostocaceae</taxon>
        <taxon>Nostoc</taxon>
    </lineage>
</organism>
<dbReference type="PhylomeDB" id="B2J0Y3"/>
<proteinExistence type="predicted"/>
<dbReference type="Proteomes" id="UP000001191">
    <property type="component" value="Chromosome"/>
</dbReference>